<evidence type="ECO:0000259" key="9">
    <source>
        <dbReference type="PROSITE" id="PS50105"/>
    </source>
</evidence>
<dbReference type="InterPro" id="IPR037622">
    <property type="entry name" value="LIP-1_SAM_3"/>
</dbReference>
<dbReference type="CDD" id="cd09562">
    <property type="entry name" value="SAM_liprin-alpha1_2_3_4_repeat1"/>
    <property type="match status" value="1"/>
</dbReference>
<gene>
    <name evidence="10" type="primary">PPFIA2</name>
</gene>
<comment type="subcellular location">
    <subcellularLocation>
        <location evidence="1">Cytoplasm</location>
    </subcellularLocation>
</comment>
<name>A0A8C7AC49_NEOVI</name>
<feature type="coiled-coil region" evidence="7">
    <location>
        <begin position="103"/>
        <end position="144"/>
    </location>
</feature>
<evidence type="ECO:0000313" key="10">
    <source>
        <dbReference type="Ensembl" id="ENSNVIP00000001436.1"/>
    </source>
</evidence>
<feature type="coiled-coil region" evidence="7">
    <location>
        <begin position="505"/>
        <end position="535"/>
    </location>
</feature>
<dbReference type="InterPro" id="IPR029515">
    <property type="entry name" value="Liprin"/>
</dbReference>
<dbReference type="InterPro" id="IPR057892">
    <property type="entry name" value="LIP-1_CC2"/>
</dbReference>
<evidence type="ECO:0000256" key="5">
    <source>
        <dbReference type="ARBA" id="ARBA00022737"/>
    </source>
</evidence>
<feature type="region of interest" description="Disordered" evidence="8">
    <location>
        <begin position="709"/>
        <end position="738"/>
    </location>
</feature>
<evidence type="ECO:0000256" key="6">
    <source>
        <dbReference type="ARBA" id="ARBA00023054"/>
    </source>
</evidence>
<dbReference type="CDD" id="cd09568">
    <property type="entry name" value="SAM_liprin-alpha1_2_3_4_repeat3"/>
    <property type="match status" value="1"/>
</dbReference>
<organism evidence="10 11">
    <name type="scientific">Neovison vison</name>
    <name type="common">American mink</name>
    <name type="synonym">Mustela vison</name>
    <dbReference type="NCBI Taxonomy" id="452646"/>
    <lineage>
        <taxon>Eukaryota</taxon>
        <taxon>Metazoa</taxon>
        <taxon>Chordata</taxon>
        <taxon>Craniata</taxon>
        <taxon>Vertebrata</taxon>
        <taxon>Euteleostomi</taxon>
        <taxon>Mammalia</taxon>
        <taxon>Eutheria</taxon>
        <taxon>Laurasiatheria</taxon>
        <taxon>Carnivora</taxon>
        <taxon>Caniformia</taxon>
        <taxon>Musteloidea</taxon>
        <taxon>Mustelidae</taxon>
        <taxon>Mustelinae</taxon>
        <taxon>Neogale</taxon>
    </lineage>
</organism>
<feature type="region of interest" description="Disordered" evidence="8">
    <location>
        <begin position="790"/>
        <end position="834"/>
    </location>
</feature>
<keyword evidence="3" id="KW-0963">Cytoplasm</keyword>
<accession>A0A8C7AC49</accession>
<feature type="compositionally biased region" description="Low complexity" evidence="8">
    <location>
        <begin position="709"/>
        <end position="725"/>
    </location>
</feature>
<keyword evidence="6 7" id="KW-0175">Coiled coil</keyword>
<feature type="region of interest" description="Disordered" evidence="8">
    <location>
        <begin position="438"/>
        <end position="463"/>
    </location>
</feature>
<feature type="compositionally biased region" description="Low complexity" evidence="8">
    <location>
        <begin position="798"/>
        <end position="814"/>
    </location>
</feature>
<dbReference type="Pfam" id="PF07647">
    <property type="entry name" value="SAM_2"/>
    <property type="match status" value="1"/>
</dbReference>
<feature type="region of interest" description="Disordered" evidence="8">
    <location>
        <begin position="1"/>
        <end position="29"/>
    </location>
</feature>
<evidence type="ECO:0000313" key="11">
    <source>
        <dbReference type="Proteomes" id="UP000694425"/>
    </source>
</evidence>
<feature type="coiled-coil region" evidence="7">
    <location>
        <begin position="650"/>
        <end position="691"/>
    </location>
</feature>
<feature type="compositionally biased region" description="Basic and acidic residues" evidence="8">
    <location>
        <begin position="238"/>
        <end position="256"/>
    </location>
</feature>
<dbReference type="Ensembl" id="ENSNVIT00000001651.1">
    <property type="protein sequence ID" value="ENSNVIP00000001436.1"/>
    <property type="gene ID" value="ENSNVIG00000000848.1"/>
</dbReference>
<dbReference type="AlphaFoldDB" id="A0A8C7AC49"/>
<dbReference type="CDD" id="cd09565">
    <property type="entry name" value="SAM_liprin-alpha1_2_3_4_repeat2"/>
    <property type="match status" value="1"/>
</dbReference>
<dbReference type="SMART" id="SM00454">
    <property type="entry name" value="SAM"/>
    <property type="match status" value="3"/>
</dbReference>
<evidence type="ECO:0000256" key="2">
    <source>
        <dbReference type="ARBA" id="ARBA00007026"/>
    </source>
</evidence>
<reference evidence="10" key="2">
    <citation type="submission" date="2025-09" db="UniProtKB">
        <authorList>
            <consortium name="Ensembl"/>
        </authorList>
    </citation>
    <scope>IDENTIFICATION</scope>
</reference>
<sequence>MMCEVMPTINEDTPMSQRGSQSSGSDSDSHFEQLMVNMLDERDRLLDTLRETQESLSLAQQRLQDVIYDRDSLQRQLNSALPQDIESLTGGLTGSKGADPPEFAALTKELNACREQLLEKEEEISELKAERNNTRLLLEHLECLVSRHERSLRMTVVKRQAQSPSGVSSEVEVLKALKSLFEHHKALDEKVRERLRVSLERVSALEEELAAANQEIVALREQNVHIQRKMASSEGSTESEHLEGMEPGQKVHEKRLSNGSIDSTDETSQIVELQELLEKQNYEMAQMKERLAALSSRVGEVEQEAETARKDLIKTEEMNTKYQRDIREAMAQKEDMEERITTLEKRYLSAQRESTSIHDMNDKLENELANKEAILRQMEEKNRQLQERLELAEQKLQQTMRKAETLPEVEAELAQRIAALTKAEERHGNIEERMRHLEGQLEEKNQELQRARQREKMNEEHNKRLSDTVDRLLTESNERLQLHLKERMAALEEKNVLIQESETFRKNLEESLHDKERLAEEIEKLRSELDQLKMRTGSLIEPTISRTHLDTSAELRYSVGSLVDSQSDYRTTKVIRRPRRGRMGVRRDEPKVKSLGDHEWNRTQQIGVLSSHPFESDTEMSDIDDDDRETIFSSMDLLSPSGHSDAQTLAMMLQEQLDAINKEIRLIQEEKESTELRAEEIENRVASVSLEGLNLARVHPGTSITASVTASSLASSSPPSGHSTPKLTPRSPAREMDRMGVMTLPSDLRKHRRKIAVVEEDGREDKATIKCETSPPPTPRAIRMTHTLPSSYHNDARSSLSASLEPESLGLGSANSSQDSLHKAPKKKGIKSSIGRLFGKKEKARLGQLRGFMETEAAAQESLGLGKLGTQAEKDRRLKKKHELLEEARRKGLPFAQWDGPTVVAWLELWLGMPAWYVAACRANVKSGAIMSALSDTEIQREIGISNPLHRLKLRLAIQEMVSLTSPSAPPTSRTKESEEGSWAQCPVFLQTLAYGDMNHEWIGNEWLPSLGLPQYRSYFMECLVDARMLDHLTKKDLRVHLKMVDSFHRTSLQYGIMCLKRLNYDRKELERRREASQHEIKDVLVWSNDRVIRWIQAIGLREYANNILESGVHGSLIALDENFDYSSLALLLQIPTQNTQARQILEREYNNLLALGTERRLDESDDKNFRRGSTWRRQFPPREVHGISMMPGSSETLPAGFRLTTTSGQSRKMTTDVASSRLQRLDNSTVRTYSC</sequence>
<dbReference type="InterPro" id="IPR013761">
    <property type="entry name" value="SAM/pointed_sf"/>
</dbReference>
<keyword evidence="5" id="KW-0677">Repeat</keyword>
<feature type="region of interest" description="Disordered" evidence="8">
    <location>
        <begin position="231"/>
        <end position="265"/>
    </location>
</feature>
<feature type="domain" description="SAM" evidence="9">
    <location>
        <begin position="898"/>
        <end position="964"/>
    </location>
</feature>
<dbReference type="Gene3D" id="1.10.150.50">
    <property type="entry name" value="Transcription Factor, Ets-1"/>
    <property type="match status" value="3"/>
</dbReference>
<dbReference type="Pfam" id="PF25526">
    <property type="entry name" value="LIP-1"/>
    <property type="match status" value="1"/>
</dbReference>
<feature type="domain" description="SAM" evidence="9">
    <location>
        <begin position="1006"/>
        <end position="1063"/>
    </location>
</feature>
<dbReference type="InterPro" id="IPR037620">
    <property type="entry name" value="LIP-1_SAM_1"/>
</dbReference>
<dbReference type="FunFam" id="1.10.150.50:FF:000004">
    <property type="entry name" value="PTPRF interacting protein alpha 1"/>
    <property type="match status" value="1"/>
</dbReference>
<evidence type="ECO:0000256" key="7">
    <source>
        <dbReference type="SAM" id="Coils"/>
    </source>
</evidence>
<dbReference type="PANTHER" id="PTHR12587">
    <property type="entry name" value="LAR INTERACTING PROTEIN LIP -RELATED PROTEIN"/>
    <property type="match status" value="1"/>
</dbReference>
<feature type="domain" description="SAM" evidence="9">
    <location>
        <begin position="1087"/>
        <end position="1156"/>
    </location>
</feature>
<dbReference type="InterPro" id="IPR001660">
    <property type="entry name" value="SAM"/>
</dbReference>
<dbReference type="InterPro" id="IPR037621">
    <property type="entry name" value="LIP-1_SAM_2"/>
</dbReference>
<dbReference type="Proteomes" id="UP000694425">
    <property type="component" value="Unplaced"/>
</dbReference>
<feature type="coiled-coil region" evidence="7">
    <location>
        <begin position="195"/>
        <end position="229"/>
    </location>
</feature>
<comment type="similarity">
    <text evidence="2">Belongs to the liprin family. Liprin-alpha subfamily.</text>
</comment>
<dbReference type="GeneTree" id="ENSGT01050000244900"/>
<dbReference type="PANTHER" id="PTHR12587:SF6">
    <property type="entry name" value="LIPRIN-ALPHA-2"/>
    <property type="match status" value="1"/>
</dbReference>
<dbReference type="FunFam" id="1.10.150.50:FF:000003">
    <property type="entry name" value="liprin-alpha-2 isoform X1"/>
    <property type="match status" value="1"/>
</dbReference>
<proteinExistence type="inferred from homology"/>
<evidence type="ECO:0000256" key="1">
    <source>
        <dbReference type="ARBA" id="ARBA00004496"/>
    </source>
</evidence>
<keyword evidence="11" id="KW-1185">Reference proteome</keyword>
<evidence type="ECO:0000256" key="4">
    <source>
        <dbReference type="ARBA" id="ARBA00022553"/>
    </source>
</evidence>
<feature type="compositionally biased region" description="Low complexity" evidence="8">
    <location>
        <begin position="16"/>
        <end position="26"/>
    </location>
</feature>
<dbReference type="GO" id="GO:0048786">
    <property type="term" value="C:presynaptic active zone"/>
    <property type="evidence" value="ECO:0007669"/>
    <property type="project" value="TreeGrafter"/>
</dbReference>
<evidence type="ECO:0000256" key="8">
    <source>
        <dbReference type="SAM" id="MobiDB-lite"/>
    </source>
</evidence>
<feature type="coiled-coil region" evidence="7">
    <location>
        <begin position="35"/>
        <end position="62"/>
    </location>
</feature>
<dbReference type="FunFam" id="1.10.150.50:FF:000002">
    <property type="entry name" value="PTPRF interacting protein alpha 1"/>
    <property type="match status" value="1"/>
</dbReference>
<dbReference type="GO" id="GO:0050808">
    <property type="term" value="P:synapse organization"/>
    <property type="evidence" value="ECO:0007669"/>
    <property type="project" value="TreeGrafter"/>
</dbReference>
<dbReference type="GO" id="GO:0005737">
    <property type="term" value="C:cytoplasm"/>
    <property type="evidence" value="ECO:0007669"/>
    <property type="project" value="UniProtKB-SubCell"/>
</dbReference>
<reference evidence="10" key="1">
    <citation type="submission" date="2025-08" db="UniProtKB">
        <authorList>
            <consortium name="Ensembl"/>
        </authorList>
    </citation>
    <scope>IDENTIFICATION</scope>
</reference>
<dbReference type="PROSITE" id="PS50105">
    <property type="entry name" value="SAM_DOMAIN"/>
    <property type="match status" value="3"/>
</dbReference>
<keyword evidence="4" id="KW-0597">Phosphoprotein</keyword>
<dbReference type="Pfam" id="PF00536">
    <property type="entry name" value="SAM_1"/>
    <property type="match status" value="2"/>
</dbReference>
<evidence type="ECO:0000256" key="3">
    <source>
        <dbReference type="ARBA" id="ARBA00022490"/>
    </source>
</evidence>
<dbReference type="SUPFAM" id="SSF47769">
    <property type="entry name" value="SAM/Pointed domain"/>
    <property type="match status" value="3"/>
</dbReference>
<protein>
    <submittedName>
        <fullName evidence="10">PTPRF interacting protein alpha 2</fullName>
    </submittedName>
</protein>